<dbReference type="PANTHER" id="PTHR43767">
    <property type="entry name" value="LONG-CHAIN-FATTY-ACID--COA LIGASE"/>
    <property type="match status" value="1"/>
</dbReference>
<dbReference type="OrthoDB" id="9803968at2"/>
<dbReference type="RefSeq" id="WP_123665034.1">
    <property type="nucleotide sequence ID" value="NZ_RJKE01000001.1"/>
</dbReference>
<gene>
    <name evidence="5" type="ORF">EDD29_3082</name>
</gene>
<dbReference type="CDD" id="cd12119">
    <property type="entry name" value="ttLC_FACS_AlkK_like"/>
    <property type="match status" value="1"/>
</dbReference>
<dbReference type="PANTHER" id="PTHR43767:SF11">
    <property type="entry name" value="MEDIUM-CHAIN-FATTY-ACID--COA LIGASE"/>
    <property type="match status" value="1"/>
</dbReference>
<evidence type="ECO:0000313" key="5">
    <source>
        <dbReference type="EMBL" id="ROO85537.1"/>
    </source>
</evidence>
<dbReference type="NCBIfam" id="NF004837">
    <property type="entry name" value="PRK06187.1"/>
    <property type="match status" value="1"/>
</dbReference>
<comment type="caution">
    <text evidence="5">The sequence shown here is derived from an EMBL/GenBank/DDBJ whole genome shotgun (WGS) entry which is preliminary data.</text>
</comment>
<organism evidence="5 6">
    <name type="scientific">Actinocorallia herbida</name>
    <dbReference type="NCBI Taxonomy" id="58109"/>
    <lineage>
        <taxon>Bacteria</taxon>
        <taxon>Bacillati</taxon>
        <taxon>Actinomycetota</taxon>
        <taxon>Actinomycetes</taxon>
        <taxon>Streptosporangiales</taxon>
        <taxon>Thermomonosporaceae</taxon>
        <taxon>Actinocorallia</taxon>
    </lineage>
</organism>
<keyword evidence="6" id="KW-1185">Reference proteome</keyword>
<dbReference type="GO" id="GO:0016877">
    <property type="term" value="F:ligase activity, forming carbon-sulfur bonds"/>
    <property type="evidence" value="ECO:0007669"/>
    <property type="project" value="UniProtKB-ARBA"/>
</dbReference>
<dbReference type="InterPro" id="IPR000873">
    <property type="entry name" value="AMP-dep_synth/lig_dom"/>
</dbReference>
<keyword evidence="2" id="KW-0436">Ligase</keyword>
<evidence type="ECO:0000256" key="2">
    <source>
        <dbReference type="ARBA" id="ARBA00022598"/>
    </source>
</evidence>
<dbReference type="Pfam" id="PF00501">
    <property type="entry name" value="AMP-binding"/>
    <property type="match status" value="1"/>
</dbReference>
<dbReference type="Gene3D" id="3.30.300.30">
    <property type="match status" value="1"/>
</dbReference>
<dbReference type="InterPro" id="IPR042099">
    <property type="entry name" value="ANL_N_sf"/>
</dbReference>
<dbReference type="PROSITE" id="PS00455">
    <property type="entry name" value="AMP_BINDING"/>
    <property type="match status" value="1"/>
</dbReference>
<reference evidence="5 6" key="1">
    <citation type="submission" date="2018-11" db="EMBL/GenBank/DDBJ databases">
        <title>Sequencing the genomes of 1000 actinobacteria strains.</title>
        <authorList>
            <person name="Klenk H.-P."/>
        </authorList>
    </citation>
    <scope>NUCLEOTIDE SEQUENCE [LARGE SCALE GENOMIC DNA]</scope>
    <source>
        <strain evidence="5 6">DSM 44254</strain>
    </source>
</reference>
<evidence type="ECO:0000259" key="3">
    <source>
        <dbReference type="Pfam" id="PF00501"/>
    </source>
</evidence>
<feature type="domain" description="AMP-binding enzyme C-terminal" evidence="4">
    <location>
        <begin position="447"/>
        <end position="522"/>
    </location>
</feature>
<dbReference type="EMBL" id="RJKE01000001">
    <property type="protein sequence ID" value="ROO85537.1"/>
    <property type="molecule type" value="Genomic_DNA"/>
</dbReference>
<dbReference type="InterPro" id="IPR050237">
    <property type="entry name" value="ATP-dep_AMP-bd_enzyme"/>
</dbReference>
<dbReference type="SUPFAM" id="SSF56801">
    <property type="entry name" value="Acetyl-CoA synthetase-like"/>
    <property type="match status" value="1"/>
</dbReference>
<dbReference type="Proteomes" id="UP000272400">
    <property type="component" value="Unassembled WGS sequence"/>
</dbReference>
<dbReference type="Gene3D" id="3.40.50.12780">
    <property type="entry name" value="N-terminal domain of ligase-like"/>
    <property type="match status" value="1"/>
</dbReference>
<feature type="domain" description="AMP-dependent synthetase/ligase" evidence="3">
    <location>
        <begin position="22"/>
        <end position="399"/>
    </location>
</feature>
<comment type="similarity">
    <text evidence="1">Belongs to the ATP-dependent AMP-binding enzyme family.</text>
</comment>
<dbReference type="AlphaFoldDB" id="A0A3N1CW76"/>
<dbReference type="FunFam" id="3.30.300.30:FF:000008">
    <property type="entry name" value="2,3-dihydroxybenzoate-AMP ligase"/>
    <property type="match status" value="1"/>
</dbReference>
<dbReference type="InterPro" id="IPR045851">
    <property type="entry name" value="AMP-bd_C_sf"/>
</dbReference>
<dbReference type="InterPro" id="IPR020845">
    <property type="entry name" value="AMP-binding_CS"/>
</dbReference>
<evidence type="ECO:0000256" key="1">
    <source>
        <dbReference type="ARBA" id="ARBA00006432"/>
    </source>
</evidence>
<accession>A0A3N1CW76</accession>
<sequence>MKSTMMDVPLSIATILRHGRRWHARRKVVTMTGPGSWRESTFAEVAGRAAQLAHGLEALGVTGDQRVGTFMWNNQEHLEAYLAVPAMGAVLQTANIRLFPDQLVYTITKAEDRVLIVDESLAGTLAPLWDELPTVHTVIVNGTIDPAHFEGSGKKVLTYAELLEGRPTERAWVEVDERDAATMCFTTGTTGNPKGVAYSHRSIAIHSMSQGTYNAVNIGFDDRNLIVVPMFHANAWGYPYTCWWFGADIVLLDRFLNAPNIVRAVEEQKVTFANGVPTVWNDVLTVVRAEPGHDLSALRAVIIGGAAVSRALVEGFEEVGVSIVQGWGMTETSPLVTVAKTPRGTDPETAMSRRLSQGRVSPGVEVRIADPETLEILPADGATIGEFELRGPWITGRYLGDDDGDKFHDGWLRTGDIGTLDDEGHVRITDRAKDVIKSGGEWVSSVELENAIAAHPDVTMATVIGVPDPKWDERPCAIVVTREGADLDGETLRTWLTGKVARWWIPEYWSFVPEIPLTSVGKLDKKALRQRRTDGALPIVHLTTPLPKPPES</sequence>
<protein>
    <submittedName>
        <fullName evidence="5">Fatty-acyl-CoA synthase</fullName>
    </submittedName>
</protein>
<evidence type="ECO:0000259" key="4">
    <source>
        <dbReference type="Pfam" id="PF13193"/>
    </source>
</evidence>
<evidence type="ECO:0000313" key="6">
    <source>
        <dbReference type="Proteomes" id="UP000272400"/>
    </source>
</evidence>
<dbReference type="Pfam" id="PF13193">
    <property type="entry name" value="AMP-binding_C"/>
    <property type="match status" value="1"/>
</dbReference>
<dbReference type="InterPro" id="IPR025110">
    <property type="entry name" value="AMP-bd_C"/>
</dbReference>
<proteinExistence type="inferred from homology"/>
<name>A0A3N1CW76_9ACTN</name>